<accession>A0A2T1ALP9</accession>
<evidence type="ECO:0000313" key="4">
    <source>
        <dbReference type="Proteomes" id="UP000237718"/>
    </source>
</evidence>
<dbReference type="Gene3D" id="3.40.50.300">
    <property type="entry name" value="P-loop containing nucleotide triphosphate hydrolases"/>
    <property type="match status" value="1"/>
</dbReference>
<dbReference type="Pfam" id="PF13175">
    <property type="entry name" value="AAA_15"/>
    <property type="match status" value="1"/>
</dbReference>
<dbReference type="EMBL" id="PVUF01000002">
    <property type="protein sequence ID" value="PRZ49531.1"/>
    <property type="molecule type" value="Genomic_DNA"/>
</dbReference>
<keyword evidence="1" id="KW-0175">Coiled coil</keyword>
<dbReference type="AlphaFoldDB" id="A0A2T1ALP9"/>
<gene>
    <name evidence="3" type="ORF">CLV89_102275</name>
</gene>
<evidence type="ECO:0000256" key="1">
    <source>
        <dbReference type="SAM" id="Coils"/>
    </source>
</evidence>
<evidence type="ECO:0000259" key="2">
    <source>
        <dbReference type="Pfam" id="PF13175"/>
    </source>
</evidence>
<reference evidence="3 4" key="1">
    <citation type="submission" date="2018-03" db="EMBL/GenBank/DDBJ databases">
        <title>Genomic Encyclopedia of Archaeal and Bacterial Type Strains, Phase II (KMG-II): from individual species to whole genera.</title>
        <authorList>
            <person name="Goeker M."/>
        </authorList>
    </citation>
    <scope>NUCLEOTIDE SEQUENCE [LARGE SCALE GENOMIC DNA]</scope>
    <source>
        <strain evidence="3 4">DSM 25328</strain>
    </source>
</reference>
<dbReference type="InterPro" id="IPR041685">
    <property type="entry name" value="AAA_GajA/Old/RecF-like"/>
</dbReference>
<dbReference type="PANTHER" id="PTHR43581:SF2">
    <property type="entry name" value="EXCINUCLEASE ATPASE SUBUNIT"/>
    <property type="match status" value="1"/>
</dbReference>
<name>A0A2T1ALP9_TRISK</name>
<dbReference type="Proteomes" id="UP000237718">
    <property type="component" value="Unassembled WGS sequence"/>
</dbReference>
<protein>
    <submittedName>
        <fullName evidence="3">AAA15 family ATPase/GTPase</fullName>
    </submittedName>
</protein>
<evidence type="ECO:0000313" key="3">
    <source>
        <dbReference type="EMBL" id="PRZ49531.1"/>
    </source>
</evidence>
<dbReference type="PANTHER" id="PTHR43581">
    <property type="entry name" value="ATP/GTP PHOSPHATASE"/>
    <property type="match status" value="1"/>
</dbReference>
<feature type="domain" description="Endonuclease GajA/Old nuclease/RecF-like AAA" evidence="2">
    <location>
        <begin position="4"/>
        <end position="88"/>
    </location>
</feature>
<comment type="caution">
    <text evidence="3">The sequence shown here is derived from an EMBL/GenBank/DDBJ whole genome shotgun (WGS) entry which is preliminary data.</text>
</comment>
<dbReference type="RefSeq" id="WP_165798089.1">
    <property type="nucleotide sequence ID" value="NZ_PVUF01000002.1"/>
</dbReference>
<dbReference type="InterPro" id="IPR027417">
    <property type="entry name" value="P-loop_NTPase"/>
</dbReference>
<organism evidence="3 4">
    <name type="scientific">Tritonibacter scottomollicae</name>
    <name type="common">Epibacterium scottomollicae</name>
    <dbReference type="NCBI Taxonomy" id="483013"/>
    <lineage>
        <taxon>Bacteria</taxon>
        <taxon>Pseudomonadati</taxon>
        <taxon>Pseudomonadota</taxon>
        <taxon>Alphaproteobacteria</taxon>
        <taxon>Rhodobacterales</taxon>
        <taxon>Paracoccaceae</taxon>
        <taxon>Tritonibacter</taxon>
    </lineage>
</organism>
<dbReference type="SUPFAM" id="SSF52540">
    <property type="entry name" value="P-loop containing nucleoside triphosphate hydrolases"/>
    <property type="match status" value="1"/>
</dbReference>
<proteinExistence type="predicted"/>
<feature type="coiled-coil region" evidence="1">
    <location>
        <begin position="349"/>
        <end position="376"/>
    </location>
</feature>
<sequence>MELIKEIEIRYFRSFYKFRLKDLGDLSIIFGKNDSGKSNVVRALNLFFAGRPEHSHPFDFPIDFCEQRLSESEVADDVRKFLYVKVTFNTPSSYRKSLGATFSIKRQWTVSRGADYNEEISRHIPKQKHYLVTRLLNKIKFIYIPAIKDLSIFEMLLASIHETISESADFTKAIGDFSNQLQKMTSEMFKGLPEEVSSSTKIGAPTQLSQLFQTLDFETLANGELTPKSLTRQRGDGVKVRHIPELLNFISEKDKFDFHIWGFEEPENSLDFVASQSEASRMLALAKGDRVQVIMTTHSPSFYLLDDPSVAKYYVSKNSKGLSTPTQGKDLKEFDAQSALQDGFYLPAVAEAVKQVAEIEARAKQAEEAATNLAQELAEITTPVVLTEGRTDAKILLLAWEKRRGGTPPFQIRSCETGGEQAGSGNGGAGSLALRVKAIAADHPNTVVALFDRDPEGIAAYKLDKNFVEFDVVGHKAKRGMHGKSYAALLPAPDFRDDCAAYQNLPIEFLFRDEHLGKSVDGKRLALKGKKASTMVGTQKVEKPLDDVTHFKDVGNGKTDFAEVIVPSFDAEAFDAFDQVFSIIEGLIAFEAARVD</sequence>
<dbReference type="InterPro" id="IPR051396">
    <property type="entry name" value="Bact_Antivir_Def_Nuclease"/>
</dbReference>